<organism evidence="2 3">
    <name type="scientific">Myxococcus stipitatus (strain DSM 14675 / JCM 12634 / Mx s8)</name>
    <dbReference type="NCBI Taxonomy" id="1278073"/>
    <lineage>
        <taxon>Bacteria</taxon>
        <taxon>Pseudomonadati</taxon>
        <taxon>Myxococcota</taxon>
        <taxon>Myxococcia</taxon>
        <taxon>Myxococcales</taxon>
        <taxon>Cystobacterineae</taxon>
        <taxon>Myxococcaceae</taxon>
        <taxon>Myxococcus</taxon>
    </lineage>
</organism>
<feature type="region of interest" description="Disordered" evidence="1">
    <location>
        <begin position="199"/>
        <end position="218"/>
    </location>
</feature>
<gene>
    <name evidence="2" type="ordered locus">MYSTI_04147</name>
</gene>
<dbReference type="HOGENOM" id="CLU_645321_0_0_7"/>
<feature type="region of interest" description="Disordered" evidence="1">
    <location>
        <begin position="66"/>
        <end position="89"/>
    </location>
</feature>
<name>L7UCZ8_MYXSD</name>
<evidence type="ECO:0000256" key="1">
    <source>
        <dbReference type="SAM" id="MobiDB-lite"/>
    </source>
</evidence>
<evidence type="ECO:0000313" key="3">
    <source>
        <dbReference type="Proteomes" id="UP000011131"/>
    </source>
</evidence>
<dbReference type="PATRIC" id="fig|1278073.3.peg.4220"/>
<keyword evidence="3" id="KW-1185">Reference proteome</keyword>
<sequence length="425" mass="45692">MKSTSPSSPSLPARHLRVGSTSLHRAACGAGSWAPAGYLAAESLAEVTCKRCQRTVAFLQASTAASSPSSTPAIGTLTAPRSASGADRREQFEQPMHWVRNVSRDADTACGSPLDVSWTSEANDVTCALCLAVHPSATLSDEPLDLDINKLVEVPPLLCRCGRTAIYRLNSKQDGLTPGCPSCALNLTSCACEPAAHQVADTPNTNAPDDAVADRGDGPSFDNEFEPLCTHGIRLDETCTGCDRYAAGPRDERPYAERYNGPRDERPFFAPSAEQPSAQAVASEAQRQRELHQGLALLSRAVGHFERAAAVTSECRDWQSAHGPELHEDVRGLALNARLLYRRALNTRLREIADREELPAKTAVVAAGWRWLGLVGRGARQRYGIALLDARGLVVASGLARMPADAARLAEYLQARLARRGSHVR</sequence>
<dbReference type="KEGG" id="msd:MYSTI_04147"/>
<protein>
    <submittedName>
        <fullName evidence="2">Uncharacterized protein</fullName>
    </submittedName>
</protein>
<dbReference type="AlphaFoldDB" id="L7UCZ8"/>
<accession>L7UCZ8</accession>
<dbReference type="EMBL" id="CP004025">
    <property type="protein sequence ID" value="AGC45447.1"/>
    <property type="molecule type" value="Genomic_DNA"/>
</dbReference>
<evidence type="ECO:0000313" key="2">
    <source>
        <dbReference type="EMBL" id="AGC45447.1"/>
    </source>
</evidence>
<dbReference type="OrthoDB" id="9847934at2"/>
<reference evidence="2 3" key="1">
    <citation type="journal article" date="2013" name="Genome Announc.">
        <title>Complete genome sequence of Myxococcus stipitatus strain DSM 14675, a fruiting myxobacterium.</title>
        <authorList>
            <person name="Huntley S."/>
            <person name="Kneip S."/>
            <person name="Treuner-Lange A."/>
            <person name="Sogaard-Andersen L."/>
        </authorList>
    </citation>
    <scope>NUCLEOTIDE SEQUENCE [LARGE SCALE GENOMIC DNA]</scope>
    <source>
        <strain evidence="3">DSM 14675 / JCM 12634 / Mx s8</strain>
    </source>
</reference>
<dbReference type="RefSeq" id="WP_015349707.1">
    <property type="nucleotide sequence ID" value="NC_020126.1"/>
</dbReference>
<dbReference type="STRING" id="1278073.MYSTI_04147"/>
<dbReference type="Proteomes" id="UP000011131">
    <property type="component" value="Chromosome"/>
</dbReference>
<proteinExistence type="predicted"/>